<dbReference type="EMBL" id="BMGR01000001">
    <property type="protein sequence ID" value="GGF87309.1"/>
    <property type="molecule type" value="Genomic_DNA"/>
</dbReference>
<evidence type="ECO:0008006" key="3">
    <source>
        <dbReference type="Google" id="ProtNLM"/>
    </source>
</evidence>
<keyword evidence="2" id="KW-1185">Reference proteome</keyword>
<comment type="caution">
    <text evidence="1">The sequence shown here is derived from an EMBL/GenBank/DDBJ whole genome shotgun (WGS) entry which is preliminary data.</text>
</comment>
<evidence type="ECO:0000313" key="2">
    <source>
        <dbReference type="Proteomes" id="UP000644756"/>
    </source>
</evidence>
<gene>
    <name evidence="1" type="ORF">GCM10010916_00820</name>
</gene>
<dbReference type="AlphaFoldDB" id="A0A917CGZ1"/>
<reference evidence="1" key="2">
    <citation type="submission" date="2020-09" db="EMBL/GenBank/DDBJ databases">
        <authorList>
            <person name="Sun Q."/>
            <person name="Zhou Y."/>
        </authorList>
    </citation>
    <scope>NUCLEOTIDE SEQUENCE</scope>
    <source>
        <strain evidence="1">CGMCC 1.12987</strain>
    </source>
</reference>
<dbReference type="InterPro" id="IPR025177">
    <property type="entry name" value="MciZ"/>
</dbReference>
<name>A0A917CGZ1_9BACL</name>
<dbReference type="Proteomes" id="UP000644756">
    <property type="component" value="Unassembled WGS sequence"/>
</dbReference>
<sequence>MRRDMNENQLRLTGKAWEIRHTLRKLANSGQKQATLSDYLKKKTT</sequence>
<accession>A0A917CGZ1</accession>
<reference evidence="1" key="1">
    <citation type="journal article" date="2014" name="Int. J. Syst. Evol. Microbiol.">
        <title>Complete genome sequence of Corynebacterium casei LMG S-19264T (=DSM 44701T), isolated from a smear-ripened cheese.</title>
        <authorList>
            <consortium name="US DOE Joint Genome Institute (JGI-PGF)"/>
            <person name="Walter F."/>
            <person name="Albersmeier A."/>
            <person name="Kalinowski J."/>
            <person name="Ruckert C."/>
        </authorList>
    </citation>
    <scope>NUCLEOTIDE SEQUENCE</scope>
    <source>
        <strain evidence="1">CGMCC 1.12987</strain>
    </source>
</reference>
<organism evidence="1 2">
    <name type="scientific">Paenibacillus abyssi</name>
    <dbReference type="NCBI Taxonomy" id="1340531"/>
    <lineage>
        <taxon>Bacteria</taxon>
        <taxon>Bacillati</taxon>
        <taxon>Bacillota</taxon>
        <taxon>Bacilli</taxon>
        <taxon>Bacillales</taxon>
        <taxon>Paenibacillaceae</taxon>
        <taxon>Paenibacillus</taxon>
    </lineage>
</organism>
<protein>
    <recommendedName>
        <fullName evidence="3">Z-ring formation inhibitor MciZ</fullName>
    </recommendedName>
</protein>
<proteinExistence type="predicted"/>
<dbReference type="RefSeq" id="WP_188527940.1">
    <property type="nucleotide sequence ID" value="NZ_BMGR01000001.1"/>
</dbReference>
<dbReference type="Pfam" id="PF13072">
    <property type="entry name" value="MciZ"/>
    <property type="match status" value="1"/>
</dbReference>
<evidence type="ECO:0000313" key="1">
    <source>
        <dbReference type="EMBL" id="GGF87309.1"/>
    </source>
</evidence>